<evidence type="ECO:0000256" key="4">
    <source>
        <dbReference type="ARBA" id="ARBA00022989"/>
    </source>
</evidence>
<evidence type="ECO:0000313" key="8">
    <source>
        <dbReference type="Proteomes" id="UP000075902"/>
    </source>
</evidence>
<keyword evidence="8" id="KW-1185">Reference proteome</keyword>
<reference evidence="8" key="1">
    <citation type="submission" date="2014-01" db="EMBL/GenBank/DDBJ databases">
        <title>The Genome Sequence of Anopheles melas CM1001059_A (V2).</title>
        <authorList>
            <consortium name="The Broad Institute Genomics Platform"/>
            <person name="Neafsey D.E."/>
            <person name="Besansky N."/>
            <person name="Howell P."/>
            <person name="Walton C."/>
            <person name="Young S.K."/>
            <person name="Zeng Q."/>
            <person name="Gargeya S."/>
            <person name="Fitzgerald M."/>
            <person name="Haas B."/>
            <person name="Abouelleil A."/>
            <person name="Allen A.W."/>
            <person name="Alvarado L."/>
            <person name="Arachchi H.M."/>
            <person name="Berlin A.M."/>
            <person name="Chapman S.B."/>
            <person name="Gainer-Dewar J."/>
            <person name="Goldberg J."/>
            <person name="Griggs A."/>
            <person name="Gujja S."/>
            <person name="Hansen M."/>
            <person name="Howarth C."/>
            <person name="Imamovic A."/>
            <person name="Ireland A."/>
            <person name="Larimer J."/>
            <person name="McCowan C."/>
            <person name="Murphy C."/>
            <person name="Pearson M."/>
            <person name="Poon T.W."/>
            <person name="Priest M."/>
            <person name="Roberts A."/>
            <person name="Saif S."/>
            <person name="Shea T."/>
            <person name="Sisk P."/>
            <person name="Sykes S."/>
            <person name="Wortman J."/>
            <person name="Nusbaum C."/>
            <person name="Birren B."/>
        </authorList>
    </citation>
    <scope>NUCLEOTIDE SEQUENCE [LARGE SCALE GENOMIC DNA]</scope>
    <source>
        <strain evidence="8">CM1001059</strain>
    </source>
</reference>
<sequence length="159" mass="18575">MHRMQNSHQYKLPQQCGQTCRHEMKQLNQPATFKDVLVFVGFMFFNCYIVFKTGIPPKSDSPSYFDSSLIQFIFGLFLTLHLIALIGIPIINYVQAYKYDRLVYCITEVDKGLEELGFKHDYSVEYFYSTVNYGYDLVGVDPIDPIDYIDQGSKVFRKF</sequence>
<protein>
    <submittedName>
        <fullName evidence="7">Uncharacterized protein</fullName>
    </submittedName>
</protein>
<proteinExistence type="predicted"/>
<comment type="subcellular location">
    <subcellularLocation>
        <location evidence="1">Cell membrane</location>
        <topology evidence="1">Multi-pass membrane protein</topology>
    </subcellularLocation>
</comment>
<reference evidence="7" key="2">
    <citation type="submission" date="2020-05" db="UniProtKB">
        <authorList>
            <consortium name="EnsemblMetazoa"/>
        </authorList>
    </citation>
    <scope>IDENTIFICATION</scope>
    <source>
        <strain evidence="7">CM1001059</strain>
    </source>
</reference>
<keyword evidence="3 6" id="KW-0812">Transmembrane</keyword>
<dbReference type="GO" id="GO:0005886">
    <property type="term" value="C:plasma membrane"/>
    <property type="evidence" value="ECO:0007669"/>
    <property type="project" value="UniProtKB-SubCell"/>
</dbReference>
<dbReference type="VEuPathDB" id="VectorBase:AMEC001517"/>
<evidence type="ECO:0000256" key="6">
    <source>
        <dbReference type="SAM" id="Phobius"/>
    </source>
</evidence>
<feature type="transmembrane region" description="Helical" evidence="6">
    <location>
        <begin position="71"/>
        <end position="94"/>
    </location>
</feature>
<dbReference type="Pfam" id="PF08395">
    <property type="entry name" value="7tm_7"/>
    <property type="match status" value="1"/>
</dbReference>
<accession>A0A182TFR0</accession>
<evidence type="ECO:0000256" key="2">
    <source>
        <dbReference type="ARBA" id="ARBA00022475"/>
    </source>
</evidence>
<name>A0A182TFR0_9DIPT</name>
<organism evidence="7 8">
    <name type="scientific">Anopheles melas</name>
    <dbReference type="NCBI Taxonomy" id="34690"/>
    <lineage>
        <taxon>Eukaryota</taxon>
        <taxon>Metazoa</taxon>
        <taxon>Ecdysozoa</taxon>
        <taxon>Arthropoda</taxon>
        <taxon>Hexapoda</taxon>
        <taxon>Insecta</taxon>
        <taxon>Pterygota</taxon>
        <taxon>Neoptera</taxon>
        <taxon>Endopterygota</taxon>
        <taxon>Diptera</taxon>
        <taxon>Nematocera</taxon>
        <taxon>Culicoidea</taxon>
        <taxon>Culicidae</taxon>
        <taxon>Anophelinae</taxon>
        <taxon>Anopheles</taxon>
    </lineage>
</organism>
<evidence type="ECO:0000256" key="1">
    <source>
        <dbReference type="ARBA" id="ARBA00004651"/>
    </source>
</evidence>
<dbReference type="AlphaFoldDB" id="A0A182TFR0"/>
<evidence type="ECO:0000256" key="3">
    <source>
        <dbReference type="ARBA" id="ARBA00022692"/>
    </source>
</evidence>
<keyword evidence="2" id="KW-1003">Cell membrane</keyword>
<dbReference type="GO" id="GO:0050909">
    <property type="term" value="P:sensory perception of taste"/>
    <property type="evidence" value="ECO:0007669"/>
    <property type="project" value="InterPro"/>
</dbReference>
<evidence type="ECO:0000313" key="7">
    <source>
        <dbReference type="EnsemblMetazoa" id="AMEC001517-PA"/>
    </source>
</evidence>
<evidence type="ECO:0000256" key="5">
    <source>
        <dbReference type="ARBA" id="ARBA00023136"/>
    </source>
</evidence>
<feature type="transmembrane region" description="Helical" evidence="6">
    <location>
        <begin position="31"/>
        <end position="51"/>
    </location>
</feature>
<keyword evidence="5 6" id="KW-0472">Membrane</keyword>
<dbReference type="Proteomes" id="UP000075902">
    <property type="component" value="Unassembled WGS sequence"/>
</dbReference>
<dbReference type="EnsemblMetazoa" id="AMEC001517-RA">
    <property type="protein sequence ID" value="AMEC001517-PA"/>
    <property type="gene ID" value="AMEC001517"/>
</dbReference>
<dbReference type="InterPro" id="IPR013604">
    <property type="entry name" value="7TM_chemorcpt"/>
</dbReference>
<dbReference type="STRING" id="34690.A0A182TFR0"/>
<keyword evidence="4 6" id="KW-1133">Transmembrane helix</keyword>